<organism evidence="1 2">
    <name type="scientific">Rugamonas aquatica</name>
    <dbReference type="NCBI Taxonomy" id="2743357"/>
    <lineage>
        <taxon>Bacteria</taxon>
        <taxon>Pseudomonadati</taxon>
        <taxon>Pseudomonadota</taxon>
        <taxon>Betaproteobacteria</taxon>
        <taxon>Burkholderiales</taxon>
        <taxon>Oxalobacteraceae</taxon>
        <taxon>Telluria group</taxon>
        <taxon>Rugamonas</taxon>
    </lineage>
</organism>
<gene>
    <name evidence="1" type="ORF">GEV02_20605</name>
</gene>
<comment type="caution">
    <text evidence="1">The sequence shown here is derived from an EMBL/GenBank/DDBJ whole genome shotgun (WGS) entry which is preliminary data.</text>
</comment>
<evidence type="ECO:0000313" key="2">
    <source>
        <dbReference type="Proteomes" id="UP000440498"/>
    </source>
</evidence>
<protein>
    <submittedName>
        <fullName evidence="1">Uncharacterized protein</fullName>
    </submittedName>
</protein>
<name>A0A6A7N6M4_9BURK</name>
<keyword evidence="2" id="KW-1185">Reference proteome</keyword>
<accession>A0A6A7N6M4</accession>
<dbReference type="AlphaFoldDB" id="A0A6A7N6M4"/>
<dbReference type="EMBL" id="WHUG01000009">
    <property type="protein sequence ID" value="MQA40558.1"/>
    <property type="molecule type" value="Genomic_DNA"/>
</dbReference>
<dbReference type="RefSeq" id="WP_152839858.1">
    <property type="nucleotide sequence ID" value="NZ_WHUG01000009.1"/>
</dbReference>
<dbReference type="Proteomes" id="UP000440498">
    <property type="component" value="Unassembled WGS sequence"/>
</dbReference>
<proteinExistence type="predicted"/>
<reference evidence="1 2" key="1">
    <citation type="submission" date="2019-10" db="EMBL/GenBank/DDBJ databases">
        <title>Two novel species isolated from a subtropical stream in China.</title>
        <authorList>
            <person name="Lu H."/>
        </authorList>
    </citation>
    <scope>NUCLEOTIDE SEQUENCE [LARGE SCALE GENOMIC DNA]</scope>
    <source>
        <strain evidence="1 2">FT29W</strain>
    </source>
</reference>
<evidence type="ECO:0000313" key="1">
    <source>
        <dbReference type="EMBL" id="MQA40558.1"/>
    </source>
</evidence>
<sequence length="155" mass="17147">MRASKRSGTHMCLDSQERLLYKLTFSPAGDDHSNLLPLGFAWPINIYVFDGGHHLDLERDRDAYRRRIDGLRADAPVGARVGVARSKLSAKFPDGGWPGGQYTCAPIIGRQGPLVQVQIRTFQLYVELDAIYPLAQADGNVLPQSRKSSRPDCAP</sequence>